<sequence>MRVKLHGDEKVKNNQARFSCSSAVQDVMGWDEPTFKGVWFRGEWDGLVPGQEYSSQIRNQAIRKNLVDELVPPGTSARRKARRFATLVRSHRRTPLARPSHSHLAPPPIVSDDDGGRSGGGEGGGSESEGREGGEGSSSVANPEAGMAAVANPEAGRAVVANLVARRAAAVWRAPMAATVMAGKGECSGHHFRIVVASDSLLLPPAPMVAAPPSARAAGRPSSFRLRH</sequence>
<dbReference type="AlphaFoldDB" id="B9G4N5"/>
<dbReference type="EMBL" id="CM000146">
    <property type="protein sequence ID" value="EEE70083.1"/>
    <property type="molecule type" value="Genomic_DNA"/>
</dbReference>
<accession>B9G4N5</accession>
<feature type="region of interest" description="Disordered" evidence="1">
    <location>
        <begin position="73"/>
        <end position="142"/>
    </location>
</feature>
<evidence type="ECO:0000256" key="1">
    <source>
        <dbReference type="SAM" id="MobiDB-lite"/>
    </source>
</evidence>
<dbReference type="Proteomes" id="UP000007752">
    <property type="component" value="Chromosome 9"/>
</dbReference>
<feature type="compositionally biased region" description="Basic residues" evidence="1">
    <location>
        <begin position="77"/>
        <end position="95"/>
    </location>
</feature>
<protein>
    <submittedName>
        <fullName evidence="2">Uncharacterized protein</fullName>
    </submittedName>
</protein>
<gene>
    <name evidence="2" type="ORF">OsJ_30078</name>
</gene>
<name>B9G4N5_ORYSJ</name>
<proteinExistence type="predicted"/>
<reference evidence="2" key="1">
    <citation type="journal article" date="2005" name="PLoS Biol.">
        <title>The genomes of Oryza sativa: a history of duplications.</title>
        <authorList>
            <person name="Yu J."/>
            <person name="Wang J."/>
            <person name="Lin W."/>
            <person name="Li S."/>
            <person name="Li H."/>
            <person name="Zhou J."/>
            <person name="Ni P."/>
            <person name="Dong W."/>
            <person name="Hu S."/>
            <person name="Zeng C."/>
            <person name="Zhang J."/>
            <person name="Zhang Y."/>
            <person name="Li R."/>
            <person name="Xu Z."/>
            <person name="Li S."/>
            <person name="Li X."/>
            <person name="Zheng H."/>
            <person name="Cong L."/>
            <person name="Lin L."/>
            <person name="Yin J."/>
            <person name="Geng J."/>
            <person name="Li G."/>
            <person name="Shi J."/>
            <person name="Liu J."/>
            <person name="Lv H."/>
            <person name="Li J."/>
            <person name="Wang J."/>
            <person name="Deng Y."/>
            <person name="Ran L."/>
            <person name="Shi X."/>
            <person name="Wang X."/>
            <person name="Wu Q."/>
            <person name="Li C."/>
            <person name="Ren X."/>
            <person name="Wang J."/>
            <person name="Wang X."/>
            <person name="Li D."/>
            <person name="Liu D."/>
            <person name="Zhang X."/>
            <person name="Ji Z."/>
            <person name="Zhao W."/>
            <person name="Sun Y."/>
            <person name="Zhang Z."/>
            <person name="Bao J."/>
            <person name="Han Y."/>
            <person name="Dong L."/>
            <person name="Ji J."/>
            <person name="Chen P."/>
            <person name="Wu S."/>
            <person name="Liu J."/>
            <person name="Xiao Y."/>
            <person name="Bu D."/>
            <person name="Tan J."/>
            <person name="Yang L."/>
            <person name="Ye C."/>
            <person name="Zhang J."/>
            <person name="Xu J."/>
            <person name="Zhou Y."/>
            <person name="Yu Y."/>
            <person name="Zhang B."/>
            <person name="Zhuang S."/>
            <person name="Wei H."/>
            <person name="Liu B."/>
            <person name="Lei M."/>
            <person name="Yu H."/>
            <person name="Li Y."/>
            <person name="Xu H."/>
            <person name="Wei S."/>
            <person name="He X."/>
            <person name="Fang L."/>
            <person name="Zhang Z."/>
            <person name="Zhang Y."/>
            <person name="Huang X."/>
            <person name="Su Z."/>
            <person name="Tong W."/>
            <person name="Li J."/>
            <person name="Tong Z."/>
            <person name="Li S."/>
            <person name="Ye J."/>
            <person name="Wang L."/>
            <person name="Fang L."/>
            <person name="Lei T."/>
            <person name="Chen C."/>
            <person name="Chen H."/>
            <person name="Xu Z."/>
            <person name="Li H."/>
            <person name="Huang H."/>
            <person name="Zhang F."/>
            <person name="Xu H."/>
            <person name="Li N."/>
            <person name="Zhao C."/>
            <person name="Li S."/>
            <person name="Dong L."/>
            <person name="Huang Y."/>
            <person name="Li L."/>
            <person name="Xi Y."/>
            <person name="Qi Q."/>
            <person name="Li W."/>
            <person name="Zhang B."/>
            <person name="Hu W."/>
            <person name="Zhang Y."/>
            <person name="Tian X."/>
            <person name="Jiao Y."/>
            <person name="Liang X."/>
            <person name="Jin J."/>
            <person name="Gao L."/>
            <person name="Zheng W."/>
            <person name="Hao B."/>
            <person name="Liu S."/>
            <person name="Wang W."/>
            <person name="Yuan L."/>
            <person name="Cao M."/>
            <person name="McDermott J."/>
            <person name="Samudrala R."/>
            <person name="Wang J."/>
            <person name="Wong G.K."/>
            <person name="Yang H."/>
        </authorList>
    </citation>
    <scope>NUCLEOTIDE SEQUENCE [LARGE SCALE GENOMIC DNA]</scope>
</reference>
<evidence type="ECO:0000313" key="2">
    <source>
        <dbReference type="EMBL" id="EEE70083.1"/>
    </source>
</evidence>
<reference evidence="2" key="2">
    <citation type="submission" date="2008-12" db="EMBL/GenBank/DDBJ databases">
        <title>Improved gene annotation of the rice (Oryza sativa) genomes.</title>
        <authorList>
            <person name="Wang J."/>
            <person name="Li R."/>
            <person name="Fan W."/>
            <person name="Huang Q."/>
            <person name="Zhang J."/>
            <person name="Zhou Y."/>
            <person name="Hu Y."/>
            <person name="Zi S."/>
            <person name="Li J."/>
            <person name="Ni P."/>
            <person name="Zheng H."/>
            <person name="Zhang Y."/>
            <person name="Zhao M."/>
            <person name="Hao Q."/>
            <person name="McDermott J."/>
            <person name="Samudrala R."/>
            <person name="Kristiansen K."/>
            <person name="Wong G.K.-S."/>
        </authorList>
    </citation>
    <scope>NUCLEOTIDE SEQUENCE</scope>
</reference>
<organism evidence="2">
    <name type="scientific">Oryza sativa subsp. japonica</name>
    <name type="common">Rice</name>
    <dbReference type="NCBI Taxonomy" id="39947"/>
    <lineage>
        <taxon>Eukaryota</taxon>
        <taxon>Viridiplantae</taxon>
        <taxon>Streptophyta</taxon>
        <taxon>Embryophyta</taxon>
        <taxon>Tracheophyta</taxon>
        <taxon>Spermatophyta</taxon>
        <taxon>Magnoliopsida</taxon>
        <taxon>Liliopsida</taxon>
        <taxon>Poales</taxon>
        <taxon>Poaceae</taxon>
        <taxon>BOP clade</taxon>
        <taxon>Oryzoideae</taxon>
        <taxon>Oryzeae</taxon>
        <taxon>Oryzinae</taxon>
        <taxon>Oryza</taxon>
        <taxon>Oryza sativa</taxon>
    </lineage>
</organism>
<feature type="compositionally biased region" description="Gly residues" evidence="1">
    <location>
        <begin position="117"/>
        <end position="127"/>
    </location>
</feature>